<name>A0A149QS17_9PROT</name>
<feature type="chain" id="PRO_5007552854" description="Glycine zipper domain-containing protein" evidence="1">
    <location>
        <begin position="22"/>
        <end position="89"/>
    </location>
</feature>
<evidence type="ECO:0000256" key="1">
    <source>
        <dbReference type="SAM" id="SignalP"/>
    </source>
</evidence>
<dbReference type="PATRIC" id="fig|442.7.peg.3399"/>
<accession>A0A149QS17</accession>
<evidence type="ECO:0000313" key="3">
    <source>
        <dbReference type="Proteomes" id="UP000075573"/>
    </source>
</evidence>
<organism evidence="2 3">
    <name type="scientific">Gluconobacter potus</name>
    <dbReference type="NCBI Taxonomy" id="2724927"/>
    <lineage>
        <taxon>Bacteria</taxon>
        <taxon>Pseudomonadati</taxon>
        <taxon>Pseudomonadota</taxon>
        <taxon>Alphaproteobacteria</taxon>
        <taxon>Acetobacterales</taxon>
        <taxon>Acetobacteraceae</taxon>
        <taxon>Gluconobacter</taxon>
    </lineage>
</organism>
<dbReference type="PROSITE" id="PS51257">
    <property type="entry name" value="PROKAR_LIPOPROTEIN"/>
    <property type="match status" value="1"/>
</dbReference>
<comment type="caution">
    <text evidence="2">The sequence shown here is derived from an EMBL/GenBank/DDBJ whole genome shotgun (WGS) entry which is preliminary data.</text>
</comment>
<dbReference type="Proteomes" id="UP000075573">
    <property type="component" value="Unassembled WGS sequence"/>
</dbReference>
<evidence type="ECO:0000313" key="2">
    <source>
        <dbReference type="EMBL" id="KXV00109.1"/>
    </source>
</evidence>
<reference evidence="2 3" key="1">
    <citation type="submission" date="2015-06" db="EMBL/GenBank/DDBJ databases">
        <title>Improved classification and identification of acetic acid bacteria using matrix-assisted laser desorption/ionization time-of-flight mass spectrometry; Gluconobacter nephelii and Gluconobacter uchimurae are later heterotypic synonyms of Gluconobacter japonicus and Gluconobacter oxydans, respectively.</title>
        <authorList>
            <person name="Li L."/>
            <person name="Cleenwerck I."/>
            <person name="De Vuyst L."/>
            <person name="Vandamme P."/>
        </authorList>
    </citation>
    <scope>NUCLEOTIDE SEQUENCE [LARGE SCALE GENOMIC DNA]</scope>
    <source>
        <strain evidence="2 3">LMG 1764</strain>
    </source>
</reference>
<sequence>MKKGLRLLVGLTCLASLTACTDPYDPGQRSVAGGLLGAGFGAAVGGLAGGGDGALIGTLAGGAAGAGTGYITTPKYPPAYGSPSYGSRY</sequence>
<dbReference type="AlphaFoldDB" id="A0A149QS17"/>
<keyword evidence="1" id="KW-0732">Signal</keyword>
<evidence type="ECO:0008006" key="4">
    <source>
        <dbReference type="Google" id="ProtNLM"/>
    </source>
</evidence>
<feature type="signal peptide" evidence="1">
    <location>
        <begin position="1"/>
        <end position="21"/>
    </location>
</feature>
<dbReference type="EMBL" id="LHZB01000118">
    <property type="protein sequence ID" value="KXV00109.1"/>
    <property type="molecule type" value="Genomic_DNA"/>
</dbReference>
<protein>
    <recommendedName>
        <fullName evidence="4">Glycine zipper domain-containing protein</fullName>
    </recommendedName>
</protein>
<dbReference type="RefSeq" id="WP_062497397.1">
    <property type="nucleotide sequence ID" value="NZ_LHZB01000118.1"/>
</dbReference>
<proteinExistence type="predicted"/>
<gene>
    <name evidence="2" type="ORF">AD929_12885</name>
</gene>